<name>A0A9W8YWC4_9PEZI</name>
<keyword evidence="4" id="KW-1185">Reference proteome</keyword>
<dbReference type="Pfam" id="PF11951">
    <property type="entry name" value="Fungal_trans_2"/>
    <property type="match status" value="1"/>
</dbReference>
<dbReference type="PROSITE" id="PS50048">
    <property type="entry name" value="ZN2_CY6_FUNGAL_2"/>
    <property type="match status" value="1"/>
</dbReference>
<dbReference type="GO" id="GO:0008270">
    <property type="term" value="F:zinc ion binding"/>
    <property type="evidence" value="ECO:0007669"/>
    <property type="project" value="InterPro"/>
</dbReference>
<evidence type="ECO:0000313" key="4">
    <source>
        <dbReference type="Proteomes" id="UP001140453"/>
    </source>
</evidence>
<dbReference type="Gene3D" id="4.10.240.10">
    <property type="entry name" value="Zn(2)-C6 fungal-type DNA-binding domain"/>
    <property type="match status" value="1"/>
</dbReference>
<dbReference type="OrthoDB" id="3525185at2759"/>
<dbReference type="InterPro" id="IPR021858">
    <property type="entry name" value="Fun_TF"/>
</dbReference>
<keyword evidence="1" id="KW-0539">Nucleus</keyword>
<evidence type="ECO:0000256" key="1">
    <source>
        <dbReference type="ARBA" id="ARBA00023242"/>
    </source>
</evidence>
<dbReference type="CDD" id="cd00067">
    <property type="entry name" value="GAL4"/>
    <property type="match status" value="1"/>
</dbReference>
<dbReference type="GO" id="GO:0000981">
    <property type="term" value="F:DNA-binding transcription factor activity, RNA polymerase II-specific"/>
    <property type="evidence" value="ECO:0007669"/>
    <property type="project" value="InterPro"/>
</dbReference>
<reference evidence="3" key="1">
    <citation type="submission" date="2022-10" db="EMBL/GenBank/DDBJ databases">
        <title>Tapping the CABI collections for fungal endophytes: first genome assemblies for Collariella, Neodidymelliopsis, Ascochyta clinopodiicola, Didymella pomorum, Didymosphaeria variabile, Neocosmospora piperis and Neocucurbitaria cava.</title>
        <authorList>
            <person name="Hill R."/>
        </authorList>
    </citation>
    <scope>NUCLEOTIDE SEQUENCE</scope>
    <source>
        <strain evidence="3">IMI 355082</strain>
    </source>
</reference>
<dbReference type="SUPFAM" id="SSF57701">
    <property type="entry name" value="Zn2/Cys6 DNA-binding domain"/>
    <property type="match status" value="1"/>
</dbReference>
<protein>
    <recommendedName>
        <fullName evidence="2">Zn(2)-C6 fungal-type domain-containing protein</fullName>
    </recommendedName>
</protein>
<accession>A0A9W8YWC4</accession>
<dbReference type="InterPro" id="IPR053178">
    <property type="entry name" value="Osmoadaptation_assoc"/>
</dbReference>
<dbReference type="SMART" id="SM00066">
    <property type="entry name" value="GAL4"/>
    <property type="match status" value="1"/>
</dbReference>
<proteinExistence type="predicted"/>
<dbReference type="AlphaFoldDB" id="A0A9W8YWC4"/>
<comment type="caution">
    <text evidence="3">The sequence shown here is derived from an EMBL/GenBank/DDBJ whole genome shotgun (WGS) entry which is preliminary data.</text>
</comment>
<dbReference type="PANTHER" id="PTHR38111">
    <property type="entry name" value="ZN(2)-C6 FUNGAL-TYPE DOMAIN-CONTAINING PROTEIN-RELATED"/>
    <property type="match status" value="1"/>
</dbReference>
<dbReference type="InterPro" id="IPR036864">
    <property type="entry name" value="Zn2-C6_fun-type_DNA-bd_sf"/>
</dbReference>
<organism evidence="3 4">
    <name type="scientific">Gnomoniopsis smithogilvyi</name>
    <dbReference type="NCBI Taxonomy" id="1191159"/>
    <lineage>
        <taxon>Eukaryota</taxon>
        <taxon>Fungi</taxon>
        <taxon>Dikarya</taxon>
        <taxon>Ascomycota</taxon>
        <taxon>Pezizomycotina</taxon>
        <taxon>Sordariomycetes</taxon>
        <taxon>Sordariomycetidae</taxon>
        <taxon>Diaporthales</taxon>
        <taxon>Gnomoniaceae</taxon>
        <taxon>Gnomoniopsis</taxon>
    </lineage>
</organism>
<dbReference type="InterPro" id="IPR001138">
    <property type="entry name" value="Zn2Cys6_DnaBD"/>
</dbReference>
<dbReference type="EMBL" id="JAPEVB010000003">
    <property type="protein sequence ID" value="KAJ4391634.1"/>
    <property type="molecule type" value="Genomic_DNA"/>
</dbReference>
<gene>
    <name evidence="3" type="ORF">N0V93_005253</name>
</gene>
<dbReference type="Proteomes" id="UP001140453">
    <property type="component" value="Unassembled WGS sequence"/>
</dbReference>
<dbReference type="PANTHER" id="PTHR38111:SF6">
    <property type="entry name" value="FINGER DOMAIN PROTEIN, PUTATIVE (AFU_ORTHOLOGUE AFUA_8G01940)-RELATED"/>
    <property type="match status" value="1"/>
</dbReference>
<sequence>MVGVPRSKGCSLCVKRRVKCDQAHPACGNCMRYGAECPGYDKNRKFVDGKHLVRARRARSTQATRRYDTPVNFASASDSDPDSAVTATQTFTPLTNQGALTRWTPNFNNYGGQVQTIPGALKEPCIPFVYNMMGQLFTIHSREEVVFTAPWFSTILNYLGTTPVLDSAMCAFMLQLVGKAKRDAADINRSRDIYGQSLGALQRALNHPVAWKSTETLAATILCSIFEMFAGTQDALTWMLHVSGVSRLIEQRGPSSFSQPIDRSLLRHARPMMVAKAIFAGHDCFLNQPKWKRLCKDLIVESSLDRPETSNSSQKFPLVTKRIDDYYVLQAQLPPIIRAGYNIRQRRNHGIEPDAEQAARLRPKAEELRSAILSWHGDYASEGALVDPIEVPSTDPTSPYRTVLEHRNPWEGTLIMGYWASLLILQECLNQCHSGPGLPFTDNLDLANNILRSIEHVGRGLMGPHRVGYPLRVAYDFVDESTQAWTLAKVSGYNDTYAAMSADVYPANPLFDQPSSSQVERVESQPLSWID</sequence>
<evidence type="ECO:0000313" key="3">
    <source>
        <dbReference type="EMBL" id="KAJ4391634.1"/>
    </source>
</evidence>
<evidence type="ECO:0000259" key="2">
    <source>
        <dbReference type="PROSITE" id="PS50048"/>
    </source>
</evidence>
<feature type="domain" description="Zn(2)-C6 fungal-type" evidence="2">
    <location>
        <begin position="9"/>
        <end position="37"/>
    </location>
</feature>
<dbReference type="Pfam" id="PF00172">
    <property type="entry name" value="Zn_clus"/>
    <property type="match status" value="1"/>
</dbReference>